<evidence type="ECO:0000256" key="1">
    <source>
        <dbReference type="ARBA" id="ARBA00004651"/>
    </source>
</evidence>
<evidence type="ECO:0000313" key="9">
    <source>
        <dbReference type="Proteomes" id="UP000652427"/>
    </source>
</evidence>
<evidence type="ECO:0000256" key="2">
    <source>
        <dbReference type="ARBA" id="ARBA00006679"/>
    </source>
</evidence>
<sequence length="153" mass="16853">MNKKMTKKLVGLIGGTIPEGIALLVTRIALAGIFWRSARTKVEEGSILTIKDTTFYQFSDAPFNQVPILNGDLGAYVTTYMEHLLPVLLVLGLATRLGALGILAMTMVIQIFVFPEMIIWWQTHILWVAMALVLIVRGGGIFSLDRLTGHKLG</sequence>
<keyword evidence="9" id="KW-1185">Reference proteome</keyword>
<evidence type="ECO:0000256" key="7">
    <source>
        <dbReference type="SAM" id="Phobius"/>
    </source>
</evidence>
<name>A0ABX2N506_9SPHN</name>
<dbReference type="InterPro" id="IPR051907">
    <property type="entry name" value="DoxX-like_oxidoreductase"/>
</dbReference>
<dbReference type="PANTHER" id="PTHR33452:SF1">
    <property type="entry name" value="INNER MEMBRANE PROTEIN YPHA-RELATED"/>
    <property type="match status" value="1"/>
</dbReference>
<gene>
    <name evidence="8" type="ORF">HUO14_12905</name>
</gene>
<dbReference type="InterPro" id="IPR032808">
    <property type="entry name" value="DoxX"/>
</dbReference>
<comment type="similarity">
    <text evidence="2">Belongs to the DoxX family.</text>
</comment>
<dbReference type="Pfam" id="PF07681">
    <property type="entry name" value="DoxX"/>
    <property type="match status" value="1"/>
</dbReference>
<dbReference type="PANTHER" id="PTHR33452">
    <property type="entry name" value="OXIDOREDUCTASE CATD-RELATED"/>
    <property type="match status" value="1"/>
</dbReference>
<keyword evidence="6 7" id="KW-0472">Membrane</keyword>
<evidence type="ECO:0000256" key="5">
    <source>
        <dbReference type="ARBA" id="ARBA00022989"/>
    </source>
</evidence>
<evidence type="ECO:0000313" key="8">
    <source>
        <dbReference type="EMBL" id="NVD28793.1"/>
    </source>
</evidence>
<comment type="caution">
    <text evidence="8">The sequence shown here is derived from an EMBL/GenBank/DDBJ whole genome shotgun (WGS) entry which is preliminary data.</text>
</comment>
<keyword evidence="3" id="KW-1003">Cell membrane</keyword>
<reference evidence="8 9" key="1">
    <citation type="submission" date="2020-06" db="EMBL/GenBank/DDBJ databases">
        <authorList>
            <person name="Kim S.-J."/>
            <person name="Park S.-J."/>
        </authorList>
    </citation>
    <scope>NUCLEOTIDE SEQUENCE [LARGE SCALE GENOMIC DNA]</scope>
    <source>
        <strain evidence="8 9">SW-151</strain>
    </source>
</reference>
<evidence type="ECO:0000256" key="3">
    <source>
        <dbReference type="ARBA" id="ARBA00022475"/>
    </source>
</evidence>
<evidence type="ECO:0000256" key="4">
    <source>
        <dbReference type="ARBA" id="ARBA00022692"/>
    </source>
</evidence>
<dbReference type="Proteomes" id="UP000652427">
    <property type="component" value="Unassembled WGS sequence"/>
</dbReference>
<dbReference type="RefSeq" id="WP_176280258.1">
    <property type="nucleotide sequence ID" value="NZ_JABWMH010000004.1"/>
</dbReference>
<protein>
    <submittedName>
        <fullName evidence="8">DoxX family protein</fullName>
    </submittedName>
</protein>
<accession>A0ABX2N506</accession>
<keyword evidence="5 7" id="KW-1133">Transmembrane helix</keyword>
<dbReference type="EMBL" id="JABWMH010000004">
    <property type="protein sequence ID" value="NVD28793.1"/>
    <property type="molecule type" value="Genomic_DNA"/>
</dbReference>
<feature type="transmembrane region" description="Helical" evidence="7">
    <location>
        <begin position="87"/>
        <end position="113"/>
    </location>
</feature>
<organism evidence="8 9">
    <name type="scientific">Parasphingorhabdus flavimaris</name>
    <dbReference type="NCBI Taxonomy" id="266812"/>
    <lineage>
        <taxon>Bacteria</taxon>
        <taxon>Pseudomonadati</taxon>
        <taxon>Pseudomonadota</taxon>
        <taxon>Alphaproteobacteria</taxon>
        <taxon>Sphingomonadales</taxon>
        <taxon>Sphingomonadaceae</taxon>
        <taxon>Parasphingorhabdus</taxon>
    </lineage>
</organism>
<proteinExistence type="inferred from homology"/>
<evidence type="ECO:0000256" key="6">
    <source>
        <dbReference type="ARBA" id="ARBA00023136"/>
    </source>
</evidence>
<feature type="transmembrane region" description="Helical" evidence="7">
    <location>
        <begin position="125"/>
        <end position="144"/>
    </location>
</feature>
<keyword evidence="4 7" id="KW-0812">Transmembrane</keyword>
<comment type="subcellular location">
    <subcellularLocation>
        <location evidence="1">Cell membrane</location>
        <topology evidence="1">Multi-pass membrane protein</topology>
    </subcellularLocation>
</comment>